<organism evidence="7 8">
    <name type="scientific">Exiguobacterium aestuarii</name>
    <dbReference type="NCBI Taxonomy" id="273527"/>
    <lineage>
        <taxon>Bacteria</taxon>
        <taxon>Bacillati</taxon>
        <taxon>Bacillota</taxon>
        <taxon>Bacilli</taxon>
        <taxon>Bacillales</taxon>
        <taxon>Bacillales Family XII. Incertae Sedis</taxon>
        <taxon>Exiguobacterium</taxon>
    </lineage>
</organism>
<evidence type="ECO:0000313" key="7">
    <source>
        <dbReference type="EMBL" id="MFC7389451.1"/>
    </source>
</evidence>
<feature type="domain" description="Heat-inducible transcription repressor HrcA C-terminal" evidence="6">
    <location>
        <begin position="106"/>
        <end position="321"/>
    </location>
</feature>
<sequence>MLTNRQLLILRAIIDDYIQTAQPVGSRTLSKRDDLTFSSATIRNDMADLEDMGLIEKPHTSAGRIPSEVGYRYYVDHLVEKQIIDERETGRLEERLKQSSKESEILIRQAADLLSDLTNYTTVALGPNSQSETLARVDFMPLDERRGVVLIVTDQGHVEHRTVMFESRVAPDVIEETIRLLNDRLVGTSIGQLKVRIGEEVAKLQLAQRQQYENMMQLIQSTVGIQTPSSLYLGGKKNIFNQPEFQTLDTLRPFLEWIDEQERLTHWLESLPNREIYVSIGSENGIVALQNCSVITSDYTLDGKTFGTIAMIGPTRMNYRHGVQMMGQIIEALRRTKLDE</sequence>
<proteinExistence type="inferred from homology"/>
<keyword evidence="3 5" id="KW-0346">Stress response</keyword>
<dbReference type="InterPro" id="IPR036388">
    <property type="entry name" value="WH-like_DNA-bd_sf"/>
</dbReference>
<evidence type="ECO:0000259" key="6">
    <source>
        <dbReference type="Pfam" id="PF01628"/>
    </source>
</evidence>
<reference evidence="8" key="1">
    <citation type="journal article" date="2019" name="Int. J. Syst. Evol. Microbiol.">
        <title>The Global Catalogue of Microorganisms (GCM) 10K type strain sequencing project: providing services to taxonomists for standard genome sequencing and annotation.</title>
        <authorList>
            <consortium name="The Broad Institute Genomics Platform"/>
            <consortium name="The Broad Institute Genome Sequencing Center for Infectious Disease"/>
            <person name="Wu L."/>
            <person name="Ma J."/>
        </authorList>
    </citation>
    <scope>NUCLEOTIDE SEQUENCE [LARGE SCALE GENOMIC DNA]</scope>
    <source>
        <strain evidence="8">CCUG 55590</strain>
    </source>
</reference>
<accession>A0ABW2PM74</accession>
<dbReference type="Pfam" id="PF01628">
    <property type="entry name" value="HrcA"/>
    <property type="match status" value="1"/>
</dbReference>
<dbReference type="Proteomes" id="UP001596439">
    <property type="component" value="Unassembled WGS sequence"/>
</dbReference>
<dbReference type="PANTHER" id="PTHR34824:SF1">
    <property type="entry name" value="HEAT-INDUCIBLE TRANSCRIPTION REPRESSOR HRCA"/>
    <property type="match status" value="1"/>
</dbReference>
<evidence type="ECO:0000256" key="2">
    <source>
        <dbReference type="ARBA" id="ARBA00023015"/>
    </source>
</evidence>
<evidence type="ECO:0000256" key="5">
    <source>
        <dbReference type="HAMAP-Rule" id="MF_00081"/>
    </source>
</evidence>
<dbReference type="RefSeq" id="WP_214787385.1">
    <property type="nucleotide sequence ID" value="NZ_JANIEL010000062.1"/>
</dbReference>
<keyword evidence="8" id="KW-1185">Reference proteome</keyword>
<dbReference type="EMBL" id="JBHTCE010000001">
    <property type="protein sequence ID" value="MFC7389451.1"/>
    <property type="molecule type" value="Genomic_DNA"/>
</dbReference>
<evidence type="ECO:0000256" key="3">
    <source>
        <dbReference type="ARBA" id="ARBA00023016"/>
    </source>
</evidence>
<dbReference type="Gene3D" id="3.30.390.60">
    <property type="entry name" value="Heat-inducible transcription repressor hrca homolog, domain 3"/>
    <property type="match status" value="1"/>
</dbReference>
<comment type="function">
    <text evidence="5">Negative regulator of class I heat shock genes (grpE-dnaK-dnaJ and groELS operons). Prevents heat-shock induction of these operons.</text>
</comment>
<keyword evidence="2 5" id="KW-0805">Transcription regulation</keyword>
<evidence type="ECO:0000313" key="8">
    <source>
        <dbReference type="Proteomes" id="UP001596439"/>
    </source>
</evidence>
<dbReference type="InterPro" id="IPR036390">
    <property type="entry name" value="WH_DNA-bd_sf"/>
</dbReference>
<dbReference type="InterPro" id="IPR021153">
    <property type="entry name" value="HrcA_C"/>
</dbReference>
<dbReference type="InterPro" id="IPR002571">
    <property type="entry name" value="HrcA"/>
</dbReference>
<comment type="caution">
    <text evidence="7">The sequence shown here is derived from an EMBL/GenBank/DDBJ whole genome shotgun (WGS) entry which is preliminary data.</text>
</comment>
<evidence type="ECO:0000256" key="4">
    <source>
        <dbReference type="ARBA" id="ARBA00023163"/>
    </source>
</evidence>
<dbReference type="InterPro" id="IPR023120">
    <property type="entry name" value="WHTH_transcript_rep_HrcA_IDD"/>
</dbReference>
<dbReference type="HAMAP" id="MF_00081">
    <property type="entry name" value="HrcA"/>
    <property type="match status" value="1"/>
</dbReference>
<protein>
    <recommendedName>
        <fullName evidence="5">Heat-inducible transcription repressor HrcA</fullName>
    </recommendedName>
</protein>
<dbReference type="NCBIfam" id="TIGR00331">
    <property type="entry name" value="hrcA"/>
    <property type="match status" value="1"/>
</dbReference>
<keyword evidence="1 5" id="KW-0678">Repressor</keyword>
<gene>
    <name evidence="5 7" type="primary">hrcA</name>
    <name evidence="7" type="ORF">ACFQO8_04785</name>
</gene>
<dbReference type="PANTHER" id="PTHR34824">
    <property type="entry name" value="HEAT-INDUCIBLE TRANSCRIPTION REPRESSOR HRCA"/>
    <property type="match status" value="1"/>
</dbReference>
<evidence type="ECO:0000256" key="1">
    <source>
        <dbReference type="ARBA" id="ARBA00022491"/>
    </source>
</evidence>
<dbReference type="PIRSF" id="PIRSF005485">
    <property type="entry name" value="HrcA"/>
    <property type="match status" value="1"/>
</dbReference>
<dbReference type="SUPFAM" id="SSF46785">
    <property type="entry name" value="Winged helix' DNA-binding domain"/>
    <property type="match status" value="1"/>
</dbReference>
<dbReference type="Gene3D" id="3.30.450.40">
    <property type="match status" value="1"/>
</dbReference>
<comment type="similarity">
    <text evidence="5">Belongs to the HrcA family.</text>
</comment>
<dbReference type="SUPFAM" id="SSF55781">
    <property type="entry name" value="GAF domain-like"/>
    <property type="match status" value="1"/>
</dbReference>
<dbReference type="InterPro" id="IPR029016">
    <property type="entry name" value="GAF-like_dom_sf"/>
</dbReference>
<keyword evidence="4 5" id="KW-0804">Transcription</keyword>
<name>A0ABW2PM74_9BACL</name>
<dbReference type="Gene3D" id="1.10.10.10">
    <property type="entry name" value="Winged helix-like DNA-binding domain superfamily/Winged helix DNA-binding domain"/>
    <property type="match status" value="1"/>
</dbReference>